<sequence>MPISPLPKTPILATRLTIPGPSSEASICGAPTGLSYRSVPSPFSLTRGPVAAHHVSGVTRKGDFVVERNGSARVALVTGAARGIGRGIALRLAEDGLDVAVNDVGANEEGLNEVAEEIRGVGRRTATIVADVSRADEVEGMVGRVAEELGRLDVMVANAGVAQVAPLLEVTPEDFDRLMAVNLKGVFLCYTAAARQMIRQGGGGKIIGAASIAAHKGFAMLGHYSASKWGVRGLTQAAAQEWAEHGITVNAYCPGIVGTAMWDLIDEKLSEHMGIEKGGAIKQYSELIALGRVETPEDVASFVSYLASGDSDYMTGQSVMIDGGIIFS</sequence>
<gene>
    <name evidence="9" type="ORF">GBA65_16740</name>
</gene>
<dbReference type="PRINTS" id="PR00081">
    <property type="entry name" value="GDHRDH"/>
</dbReference>
<dbReference type="GO" id="GO:0006633">
    <property type="term" value="P:fatty acid biosynthetic process"/>
    <property type="evidence" value="ECO:0007669"/>
    <property type="project" value="TreeGrafter"/>
</dbReference>
<dbReference type="PROSITE" id="PS00061">
    <property type="entry name" value="ADH_SHORT"/>
    <property type="match status" value="1"/>
</dbReference>
<dbReference type="InterPro" id="IPR036291">
    <property type="entry name" value="NAD(P)-bd_dom_sf"/>
</dbReference>
<dbReference type="AlphaFoldDB" id="A0A6G8Q0B1"/>
<dbReference type="Pfam" id="PF00106">
    <property type="entry name" value="adh_short"/>
    <property type="match status" value="1"/>
</dbReference>
<evidence type="ECO:0000313" key="9">
    <source>
        <dbReference type="EMBL" id="QIN79902.1"/>
    </source>
</evidence>
<dbReference type="Proteomes" id="UP000502706">
    <property type="component" value="Chromosome"/>
</dbReference>
<dbReference type="Gene3D" id="3.40.50.720">
    <property type="entry name" value="NAD(P)-binding Rossmann-like Domain"/>
    <property type="match status" value="1"/>
</dbReference>
<feature type="binding site" evidence="7">
    <location>
        <position position="158"/>
    </location>
    <ligand>
        <name>NAD(+)</name>
        <dbReference type="ChEBI" id="CHEBI:57540"/>
    </ligand>
</feature>
<keyword evidence="3" id="KW-0560">Oxidoreductase</keyword>
<dbReference type="SUPFAM" id="SSF51735">
    <property type="entry name" value="NAD(P)-binding Rossmann-fold domains"/>
    <property type="match status" value="1"/>
</dbReference>
<feature type="binding site" evidence="7">
    <location>
        <position position="224"/>
    </location>
    <ligand>
        <name>NAD(+)</name>
        <dbReference type="ChEBI" id="CHEBI:57540"/>
    </ligand>
</feature>
<dbReference type="PANTHER" id="PTHR42760">
    <property type="entry name" value="SHORT-CHAIN DEHYDROGENASES/REDUCTASES FAMILY MEMBER"/>
    <property type="match status" value="1"/>
</dbReference>
<evidence type="ECO:0000256" key="4">
    <source>
        <dbReference type="ARBA" id="ARBA00023027"/>
    </source>
</evidence>
<evidence type="ECO:0000256" key="8">
    <source>
        <dbReference type="RuleBase" id="RU000363"/>
    </source>
</evidence>
<feature type="active site" description="Proton acceptor" evidence="6">
    <location>
        <position position="224"/>
    </location>
</feature>
<dbReference type="GO" id="GO:0048038">
    <property type="term" value="F:quinone binding"/>
    <property type="evidence" value="ECO:0007669"/>
    <property type="project" value="TreeGrafter"/>
</dbReference>
<comment type="catalytic activity">
    <reaction evidence="5">
        <text>(S)-acetoin + NAD(+) = diacetyl + NADH + H(+)</text>
        <dbReference type="Rhea" id="RHEA:27286"/>
        <dbReference type="ChEBI" id="CHEBI:15378"/>
        <dbReference type="ChEBI" id="CHEBI:15687"/>
        <dbReference type="ChEBI" id="CHEBI:16583"/>
        <dbReference type="ChEBI" id="CHEBI:57540"/>
        <dbReference type="ChEBI" id="CHEBI:57945"/>
        <dbReference type="EC" id="1.1.1.304"/>
    </reaction>
</comment>
<protein>
    <recommendedName>
        <fullName evidence="2">diacetyl reductase [(S)-acetoin forming]</fullName>
        <ecNumber evidence="2">1.1.1.304</ecNumber>
    </recommendedName>
</protein>
<dbReference type="EC" id="1.1.1.304" evidence="2"/>
<dbReference type="InterPro" id="IPR020904">
    <property type="entry name" value="Sc_DH/Rdtase_CS"/>
</dbReference>
<dbReference type="PRINTS" id="PR00080">
    <property type="entry name" value="SDRFAMILY"/>
</dbReference>
<comment type="similarity">
    <text evidence="1 8">Belongs to the short-chain dehydrogenases/reductases (SDR) family.</text>
</comment>
<dbReference type="GO" id="GO:0052588">
    <property type="term" value="F:diacetyl reductase ((S)-acetoin forming) (NAD+) activity"/>
    <property type="evidence" value="ECO:0007669"/>
    <property type="project" value="UniProtKB-EC"/>
</dbReference>
<feature type="binding site" evidence="7">
    <location>
        <begin position="131"/>
        <end position="132"/>
    </location>
    <ligand>
        <name>NAD(+)</name>
        <dbReference type="ChEBI" id="CHEBI:57540"/>
    </ligand>
</feature>
<evidence type="ECO:0000313" key="10">
    <source>
        <dbReference type="Proteomes" id="UP000502706"/>
    </source>
</evidence>
<dbReference type="PANTHER" id="PTHR42760:SF121">
    <property type="entry name" value="3-OXOACYL-(ACYL-CARRIER-PROTEIN) REDUCTASE"/>
    <property type="match status" value="1"/>
</dbReference>
<feature type="binding site" evidence="7">
    <location>
        <begin position="254"/>
        <end position="259"/>
    </location>
    <ligand>
        <name>NAD(+)</name>
        <dbReference type="ChEBI" id="CHEBI:57540"/>
    </ligand>
</feature>
<evidence type="ECO:0000256" key="3">
    <source>
        <dbReference type="ARBA" id="ARBA00023002"/>
    </source>
</evidence>
<dbReference type="InterPro" id="IPR014007">
    <property type="entry name" value="23BDH"/>
</dbReference>
<evidence type="ECO:0000256" key="7">
    <source>
        <dbReference type="PIRSR" id="PIRSR614007-2"/>
    </source>
</evidence>
<evidence type="ECO:0000256" key="6">
    <source>
        <dbReference type="PIRSR" id="PIRSR614007-1"/>
    </source>
</evidence>
<keyword evidence="10" id="KW-1185">Reference proteome</keyword>
<dbReference type="KEGG" id="rmar:GBA65_16740"/>
<evidence type="ECO:0000256" key="1">
    <source>
        <dbReference type="ARBA" id="ARBA00006484"/>
    </source>
</evidence>
<keyword evidence="4 7" id="KW-0520">NAD</keyword>
<dbReference type="InterPro" id="IPR002347">
    <property type="entry name" value="SDR_fam"/>
</dbReference>
<accession>A0A6G8Q0B1</accession>
<dbReference type="EMBL" id="CP045121">
    <property type="protein sequence ID" value="QIN79902.1"/>
    <property type="molecule type" value="Genomic_DNA"/>
</dbReference>
<organism evidence="9 10">
    <name type="scientific">Rubrobacter marinus</name>
    <dbReference type="NCBI Taxonomy" id="2653852"/>
    <lineage>
        <taxon>Bacteria</taxon>
        <taxon>Bacillati</taxon>
        <taxon>Actinomycetota</taxon>
        <taxon>Rubrobacteria</taxon>
        <taxon>Rubrobacterales</taxon>
        <taxon>Rubrobacteraceae</taxon>
        <taxon>Rubrobacter</taxon>
    </lineage>
</organism>
<proteinExistence type="inferred from homology"/>
<feature type="binding site" evidence="7">
    <location>
        <position position="228"/>
    </location>
    <ligand>
        <name>NAD(+)</name>
        <dbReference type="ChEBI" id="CHEBI:57540"/>
    </ligand>
</feature>
<feature type="binding site" evidence="7">
    <location>
        <position position="103"/>
    </location>
    <ligand>
        <name>NAD(+)</name>
        <dbReference type="ChEBI" id="CHEBI:57540"/>
    </ligand>
</feature>
<evidence type="ECO:0000256" key="5">
    <source>
        <dbReference type="ARBA" id="ARBA00047315"/>
    </source>
</evidence>
<dbReference type="FunFam" id="3.40.50.720:FF:000084">
    <property type="entry name" value="Short-chain dehydrogenase reductase"/>
    <property type="match status" value="1"/>
</dbReference>
<evidence type="ECO:0000256" key="2">
    <source>
        <dbReference type="ARBA" id="ARBA00012848"/>
    </source>
</evidence>
<name>A0A6G8Q0B1_9ACTN</name>
<reference evidence="9 10" key="1">
    <citation type="submission" date="2019-10" db="EMBL/GenBank/DDBJ databases">
        <title>Rubrobacter sp nov SCSIO 52915 isolated from a deep-sea sediment in the South China Sea.</title>
        <authorList>
            <person name="Chen R.W."/>
        </authorList>
    </citation>
    <scope>NUCLEOTIDE SEQUENCE [LARGE SCALE GENOMIC DNA]</scope>
    <source>
        <strain evidence="9 10">SCSIO 52915</strain>
    </source>
</reference>
<dbReference type="NCBIfam" id="TIGR02415">
    <property type="entry name" value="23BDH"/>
    <property type="match status" value="1"/>
</dbReference>
<dbReference type="GO" id="GO:0045150">
    <property type="term" value="P:acetoin catabolic process"/>
    <property type="evidence" value="ECO:0007669"/>
    <property type="project" value="InterPro"/>
</dbReference>